<feature type="domain" description="TonB-dependent receptor plug" evidence="18">
    <location>
        <begin position="143"/>
        <end position="238"/>
    </location>
</feature>
<dbReference type="CDD" id="cd01347">
    <property type="entry name" value="ligand_gated_channel"/>
    <property type="match status" value="1"/>
</dbReference>
<dbReference type="InterPro" id="IPR012910">
    <property type="entry name" value="Plug_dom"/>
</dbReference>
<dbReference type="Proteomes" id="UP000253410">
    <property type="component" value="Unassembled WGS sequence"/>
</dbReference>
<dbReference type="Gene3D" id="2.60.40.1120">
    <property type="entry name" value="Carboxypeptidase-like, regulatory domain"/>
    <property type="match status" value="1"/>
</dbReference>
<evidence type="ECO:0000256" key="3">
    <source>
        <dbReference type="ARBA" id="ARBA00022448"/>
    </source>
</evidence>
<keyword evidence="12 19" id="KW-0675">Receptor</keyword>
<evidence type="ECO:0000256" key="10">
    <source>
        <dbReference type="ARBA" id="ARBA00023077"/>
    </source>
</evidence>
<name>A0A365XXA1_9BACT</name>
<dbReference type="Pfam" id="PF13715">
    <property type="entry name" value="CarbopepD_reg_2"/>
    <property type="match status" value="1"/>
</dbReference>
<comment type="similarity">
    <text evidence="2 14 15">Belongs to the TonB-dependent receptor family.</text>
</comment>
<evidence type="ECO:0000256" key="2">
    <source>
        <dbReference type="ARBA" id="ARBA00009810"/>
    </source>
</evidence>
<dbReference type="PANTHER" id="PTHR32552:SF68">
    <property type="entry name" value="FERRICHROME OUTER MEMBRANE TRANSPORTER_PHAGE RECEPTOR"/>
    <property type="match status" value="1"/>
</dbReference>
<dbReference type="InterPro" id="IPR037066">
    <property type="entry name" value="Plug_dom_sf"/>
</dbReference>
<evidence type="ECO:0000259" key="18">
    <source>
        <dbReference type="Pfam" id="PF07715"/>
    </source>
</evidence>
<comment type="caution">
    <text evidence="19">The sequence shown here is derived from an EMBL/GenBank/DDBJ whole genome shotgun (WGS) entry which is preliminary data.</text>
</comment>
<feature type="chain" id="PRO_5016726970" evidence="16">
    <location>
        <begin position="24"/>
        <end position="787"/>
    </location>
</feature>
<dbReference type="SUPFAM" id="SSF49464">
    <property type="entry name" value="Carboxypeptidase regulatory domain-like"/>
    <property type="match status" value="1"/>
</dbReference>
<reference evidence="19 20" key="1">
    <citation type="submission" date="2018-05" db="EMBL/GenBank/DDBJ databases">
        <title>Chitinophaga sp. K3CV102501T nov., isolated from isolated from a monsoon evergreen broad-leaved forest soil.</title>
        <authorList>
            <person name="Lv Y."/>
        </authorList>
    </citation>
    <scope>NUCLEOTIDE SEQUENCE [LARGE SCALE GENOMIC DNA]</scope>
    <source>
        <strain evidence="19 20">GDMCC 1.1325</strain>
    </source>
</reference>
<evidence type="ECO:0000256" key="4">
    <source>
        <dbReference type="ARBA" id="ARBA00022452"/>
    </source>
</evidence>
<keyword evidence="10 15" id="KW-0798">TonB box</keyword>
<evidence type="ECO:0000256" key="15">
    <source>
        <dbReference type="RuleBase" id="RU003357"/>
    </source>
</evidence>
<evidence type="ECO:0000256" key="16">
    <source>
        <dbReference type="SAM" id="SignalP"/>
    </source>
</evidence>
<evidence type="ECO:0000259" key="17">
    <source>
        <dbReference type="Pfam" id="PF00593"/>
    </source>
</evidence>
<dbReference type="GO" id="GO:0038023">
    <property type="term" value="F:signaling receptor activity"/>
    <property type="evidence" value="ECO:0007669"/>
    <property type="project" value="InterPro"/>
</dbReference>
<evidence type="ECO:0000256" key="12">
    <source>
        <dbReference type="ARBA" id="ARBA00023170"/>
    </source>
</evidence>
<dbReference type="InterPro" id="IPR039426">
    <property type="entry name" value="TonB-dep_rcpt-like"/>
</dbReference>
<keyword evidence="5" id="KW-0410">Iron transport</keyword>
<evidence type="ECO:0000256" key="9">
    <source>
        <dbReference type="ARBA" id="ARBA00023065"/>
    </source>
</evidence>
<keyword evidence="3 14" id="KW-0813">Transport</keyword>
<keyword evidence="4 14" id="KW-1134">Transmembrane beta strand</keyword>
<evidence type="ECO:0000313" key="20">
    <source>
        <dbReference type="Proteomes" id="UP000253410"/>
    </source>
</evidence>
<dbReference type="Pfam" id="PF07715">
    <property type="entry name" value="Plug"/>
    <property type="match status" value="1"/>
</dbReference>
<evidence type="ECO:0000256" key="11">
    <source>
        <dbReference type="ARBA" id="ARBA00023136"/>
    </source>
</evidence>
<dbReference type="InterPro" id="IPR036942">
    <property type="entry name" value="Beta-barrel_TonB_sf"/>
</dbReference>
<evidence type="ECO:0000256" key="8">
    <source>
        <dbReference type="ARBA" id="ARBA00023004"/>
    </source>
</evidence>
<evidence type="ECO:0000256" key="5">
    <source>
        <dbReference type="ARBA" id="ARBA00022496"/>
    </source>
</evidence>
<evidence type="ECO:0000256" key="7">
    <source>
        <dbReference type="ARBA" id="ARBA00022729"/>
    </source>
</evidence>
<keyword evidence="13 14" id="KW-0998">Cell outer membrane</keyword>
<evidence type="ECO:0000256" key="1">
    <source>
        <dbReference type="ARBA" id="ARBA00004571"/>
    </source>
</evidence>
<dbReference type="InterPro" id="IPR010105">
    <property type="entry name" value="TonB_sidphr_rcpt"/>
</dbReference>
<evidence type="ECO:0000256" key="14">
    <source>
        <dbReference type="PROSITE-ProRule" id="PRU01360"/>
    </source>
</evidence>
<gene>
    <name evidence="19" type="ORF">DF182_25945</name>
</gene>
<dbReference type="GO" id="GO:0009279">
    <property type="term" value="C:cell outer membrane"/>
    <property type="evidence" value="ECO:0007669"/>
    <property type="project" value="UniProtKB-SubCell"/>
</dbReference>
<keyword evidence="7 16" id="KW-0732">Signal</keyword>
<evidence type="ECO:0000256" key="6">
    <source>
        <dbReference type="ARBA" id="ARBA00022692"/>
    </source>
</evidence>
<dbReference type="NCBIfam" id="TIGR01783">
    <property type="entry name" value="TonB-siderophor"/>
    <property type="match status" value="1"/>
</dbReference>
<dbReference type="AlphaFoldDB" id="A0A365XXA1"/>
<dbReference type="Pfam" id="PF00593">
    <property type="entry name" value="TonB_dep_Rec_b-barrel"/>
    <property type="match status" value="1"/>
</dbReference>
<evidence type="ECO:0000313" key="19">
    <source>
        <dbReference type="EMBL" id="RBL90986.1"/>
    </source>
</evidence>
<dbReference type="Gene3D" id="2.170.130.10">
    <property type="entry name" value="TonB-dependent receptor, plug domain"/>
    <property type="match status" value="1"/>
</dbReference>
<keyword evidence="8" id="KW-0408">Iron</keyword>
<keyword evidence="6 14" id="KW-0812">Transmembrane</keyword>
<dbReference type="GO" id="GO:0015891">
    <property type="term" value="P:siderophore transport"/>
    <property type="evidence" value="ECO:0007669"/>
    <property type="project" value="InterPro"/>
</dbReference>
<dbReference type="RefSeq" id="WP_113619735.1">
    <property type="nucleotide sequence ID" value="NZ_QFFJ01000002.1"/>
</dbReference>
<dbReference type="InterPro" id="IPR000531">
    <property type="entry name" value="Beta-barrel_TonB"/>
</dbReference>
<evidence type="ECO:0000256" key="13">
    <source>
        <dbReference type="ARBA" id="ARBA00023237"/>
    </source>
</evidence>
<dbReference type="OrthoDB" id="9775095at2"/>
<comment type="subcellular location">
    <subcellularLocation>
        <location evidence="1 14">Cell outer membrane</location>
        <topology evidence="1 14">Multi-pass membrane protein</topology>
    </subcellularLocation>
</comment>
<dbReference type="PROSITE" id="PS52016">
    <property type="entry name" value="TONB_DEPENDENT_REC_3"/>
    <property type="match status" value="1"/>
</dbReference>
<sequence>MKIRLNLLLCSCLLLLTHLFSDAYGQIRPKGSISGIVKSSDNKPAENIIVILKGTHRGTVTDPEGHYAFDNLAAGDYMLEVSFAGLKPQQVQVTLRTGEDVIMAPVVLEENTKKLQEVVVVGAVAKFAKKQSDDVARMPLKNLENPQVYTVVPKELLQEQMAVDFRSALATAPGISNVTLGVGSGGVGLGMRMRGFSGSNAAGAIRNGMSTNWVSMSDPVNLESIEVIKGPSATLFGSTLVTYGGLVNRVTKKPFDYFGGNISYTTGSWGLSRATIDINTPLNAEKGMLLRVNAAVDVQRTFQDYGRNNTQVIAPAFTYKINDRLTLDVDFEYFRTKRNSTYIGLGNPGPLKAKSLDDLNFDFNYSYTNNELQSEAKTFNAFAKATYRLSDQWVSQTLFSYANTDNNTNYLFLLINTDSTMQRRLMYIPSIFGVNHVQQNFTGDFHIGNMRNRLLVGLDYSQFTITDNRWLINFYDTVKINRAPAFINMEKYHQRIANMPAPSTVAKKNQKTYSVYASDVLNITSRLIAMASVRVDRFESEYDDYQQTAVSPKFGLIYQIVKDKVSLFGNYMNGFSNVPPGTTAEKPQEKTSFKPEHANQLEGGIKVELLNGKLSGTASYYNIKVKDKLRQDPNNPTYSIQDGTQESKGFEADLIANPLKGLHIIFGYGYNESRFTNATANINGKRPASTPASVANLWISYTVPSGPMKGLGAGFGGNTQSDCFLNDTNTFTANGFTKLDATLYYDQPKYRLGLKLNNITNQKYWTTDFWANQQPTRHLLANAVFKF</sequence>
<organism evidence="19 20">
    <name type="scientific">Chitinophaga flava</name>
    <dbReference type="NCBI Taxonomy" id="2259036"/>
    <lineage>
        <taxon>Bacteria</taxon>
        <taxon>Pseudomonadati</taxon>
        <taxon>Bacteroidota</taxon>
        <taxon>Chitinophagia</taxon>
        <taxon>Chitinophagales</taxon>
        <taxon>Chitinophagaceae</taxon>
        <taxon>Chitinophaga</taxon>
    </lineage>
</organism>
<dbReference type="InterPro" id="IPR008969">
    <property type="entry name" value="CarboxyPept-like_regulatory"/>
</dbReference>
<dbReference type="EMBL" id="QFFJ01000002">
    <property type="protein sequence ID" value="RBL90986.1"/>
    <property type="molecule type" value="Genomic_DNA"/>
</dbReference>
<protein>
    <submittedName>
        <fullName evidence="19">TonB-dependent siderophore receptor</fullName>
    </submittedName>
</protein>
<dbReference type="GO" id="GO:0015344">
    <property type="term" value="F:siderophore uptake transmembrane transporter activity"/>
    <property type="evidence" value="ECO:0007669"/>
    <property type="project" value="TreeGrafter"/>
</dbReference>
<keyword evidence="9" id="KW-0406">Ion transport</keyword>
<keyword evidence="11 14" id="KW-0472">Membrane</keyword>
<dbReference type="PANTHER" id="PTHR32552">
    <property type="entry name" value="FERRICHROME IRON RECEPTOR-RELATED"/>
    <property type="match status" value="1"/>
</dbReference>
<feature type="domain" description="TonB-dependent receptor-like beta-barrel" evidence="17">
    <location>
        <begin position="321"/>
        <end position="759"/>
    </location>
</feature>
<feature type="signal peptide" evidence="16">
    <location>
        <begin position="1"/>
        <end position="23"/>
    </location>
</feature>
<dbReference type="Gene3D" id="2.40.170.20">
    <property type="entry name" value="TonB-dependent receptor, beta-barrel domain"/>
    <property type="match status" value="1"/>
</dbReference>
<proteinExistence type="inferred from homology"/>
<keyword evidence="20" id="KW-1185">Reference proteome</keyword>
<accession>A0A365XXA1</accession>
<dbReference type="SUPFAM" id="SSF56935">
    <property type="entry name" value="Porins"/>
    <property type="match status" value="1"/>
</dbReference>